<dbReference type="GO" id="GO:0020037">
    <property type="term" value="F:heme binding"/>
    <property type="evidence" value="ECO:0007669"/>
    <property type="project" value="InterPro"/>
</dbReference>
<dbReference type="InterPro" id="IPR001128">
    <property type="entry name" value="Cyt_P450"/>
</dbReference>
<protein>
    <submittedName>
        <fullName evidence="14">Cytochrome P450</fullName>
    </submittedName>
</protein>
<evidence type="ECO:0000256" key="3">
    <source>
        <dbReference type="ARBA" id="ARBA00010617"/>
    </source>
</evidence>
<keyword evidence="11" id="KW-0472">Membrane</keyword>
<sequence>MALTTILIGLVVVTFVLRRVMESLRHAKNAREMGCKPPPLAPIKDPLGILSLFEMIQADKEKRVPALTEERVNKMREANGGNYVTTMRLRTGAVENILTIDPKNIQAILATQFKDFCVGAQRETCMGPLLGAGIFTTDGPAWSHSRAMLRPQFTRDQISDLSLEEVHVQNALNVMPPVNDQGWTEVDIQTIFFRLTLDSATELLFGESCKSQLVGLAAGNITDAEFSARGTDFGTNFDRGQWYLSQRVRTPFLKFLYNGDEFKNCCREVHRFVDQCVERALKETSGGKKQKVDAKGNPLEGEPYVFLHAMAAETQDPLELRAQLLNVLLAGRDTTASLLSWTVMLLARHPDVFRRLRRDVLEAFGDYENPRNLTFANLKACTYLQRVMTEVLRLFPPLPMNARYATVDTSLPRGGGPDAESPVYVRKGQAVLYNAHILHRRTDIWGPDAGEFNPDRWEGRKGGWEYLPFNGGPRICIGQQFALTEAGYVLTRLLQRFDGIEEVGPGDKVSWGLTLVSQPGESVRVRLHQAV</sequence>
<dbReference type="EMBL" id="AZHB01000006">
    <property type="protein sequence ID" value="OAA68856.1"/>
    <property type="molecule type" value="Genomic_DNA"/>
</dbReference>
<dbReference type="Proteomes" id="UP000076744">
    <property type="component" value="Unassembled WGS sequence"/>
</dbReference>
<dbReference type="GO" id="GO:0016705">
    <property type="term" value="F:oxidoreductase activity, acting on paired donors, with incorporation or reduction of molecular oxygen"/>
    <property type="evidence" value="ECO:0007669"/>
    <property type="project" value="InterPro"/>
</dbReference>
<comment type="cofactor">
    <cofactor evidence="1 12">
        <name>heme</name>
        <dbReference type="ChEBI" id="CHEBI:30413"/>
    </cofactor>
</comment>
<dbReference type="GeneID" id="30019523"/>
<keyword evidence="8 13" id="KW-0560">Oxidoreductase</keyword>
<evidence type="ECO:0000256" key="5">
    <source>
        <dbReference type="ARBA" id="ARBA00022692"/>
    </source>
</evidence>
<evidence type="ECO:0000256" key="13">
    <source>
        <dbReference type="RuleBase" id="RU000461"/>
    </source>
</evidence>
<dbReference type="SUPFAM" id="SSF48264">
    <property type="entry name" value="Cytochrome P450"/>
    <property type="match status" value="1"/>
</dbReference>
<evidence type="ECO:0000256" key="12">
    <source>
        <dbReference type="PIRSR" id="PIRSR602401-1"/>
    </source>
</evidence>
<evidence type="ECO:0000256" key="9">
    <source>
        <dbReference type="ARBA" id="ARBA00023004"/>
    </source>
</evidence>
<dbReference type="InterPro" id="IPR002401">
    <property type="entry name" value="Cyt_P450_E_grp-I"/>
</dbReference>
<dbReference type="PROSITE" id="PS00086">
    <property type="entry name" value="CYTOCHROME_P450"/>
    <property type="match status" value="1"/>
</dbReference>
<dbReference type="STRING" id="1081104.A0A168AK34"/>
<evidence type="ECO:0000256" key="1">
    <source>
        <dbReference type="ARBA" id="ARBA00001971"/>
    </source>
</evidence>
<evidence type="ECO:0000256" key="10">
    <source>
        <dbReference type="ARBA" id="ARBA00023033"/>
    </source>
</evidence>
<keyword evidence="6 12" id="KW-0479">Metal-binding</keyword>
<name>A0A168AK34_CORFA</name>
<dbReference type="GO" id="GO:0004497">
    <property type="term" value="F:monooxygenase activity"/>
    <property type="evidence" value="ECO:0007669"/>
    <property type="project" value="UniProtKB-KW"/>
</dbReference>
<dbReference type="InterPro" id="IPR047146">
    <property type="entry name" value="Cyt_P450_E_CYP52_fungi"/>
</dbReference>
<dbReference type="InterPro" id="IPR017972">
    <property type="entry name" value="Cyt_P450_CS"/>
</dbReference>
<comment type="similarity">
    <text evidence="3 13">Belongs to the cytochrome P450 family.</text>
</comment>
<dbReference type="GO" id="GO:0005506">
    <property type="term" value="F:iron ion binding"/>
    <property type="evidence" value="ECO:0007669"/>
    <property type="project" value="InterPro"/>
</dbReference>
<keyword evidence="9 12" id="KW-0408">Iron</keyword>
<evidence type="ECO:0000256" key="11">
    <source>
        <dbReference type="ARBA" id="ARBA00023136"/>
    </source>
</evidence>
<accession>A0A168AK34</accession>
<dbReference type="PANTHER" id="PTHR24287">
    <property type="entry name" value="P450, PUTATIVE (EUROFUNG)-RELATED"/>
    <property type="match status" value="1"/>
</dbReference>
<evidence type="ECO:0000256" key="4">
    <source>
        <dbReference type="ARBA" id="ARBA00022617"/>
    </source>
</evidence>
<dbReference type="PRINTS" id="PR00463">
    <property type="entry name" value="EP450I"/>
</dbReference>
<keyword evidence="10 13" id="KW-0503">Monooxygenase</keyword>
<evidence type="ECO:0000313" key="15">
    <source>
        <dbReference type="Proteomes" id="UP000076744"/>
    </source>
</evidence>
<dbReference type="RefSeq" id="XP_018705726.1">
    <property type="nucleotide sequence ID" value="XM_018846837.1"/>
</dbReference>
<comment type="caution">
    <text evidence="14">The sequence shown here is derived from an EMBL/GenBank/DDBJ whole genome shotgun (WGS) entry which is preliminary data.</text>
</comment>
<keyword evidence="4 12" id="KW-0349">Heme</keyword>
<evidence type="ECO:0000256" key="2">
    <source>
        <dbReference type="ARBA" id="ARBA00004167"/>
    </source>
</evidence>
<evidence type="ECO:0000256" key="6">
    <source>
        <dbReference type="ARBA" id="ARBA00022723"/>
    </source>
</evidence>
<proteinExistence type="inferred from homology"/>
<evidence type="ECO:0000256" key="8">
    <source>
        <dbReference type="ARBA" id="ARBA00023002"/>
    </source>
</evidence>
<feature type="binding site" description="axial binding residue" evidence="12">
    <location>
        <position position="476"/>
    </location>
    <ligand>
        <name>heme</name>
        <dbReference type="ChEBI" id="CHEBI:30413"/>
    </ligand>
    <ligandPart>
        <name>Fe</name>
        <dbReference type="ChEBI" id="CHEBI:18248"/>
    </ligandPart>
</feature>
<dbReference type="InterPro" id="IPR036396">
    <property type="entry name" value="Cyt_P450_sf"/>
</dbReference>
<evidence type="ECO:0000313" key="14">
    <source>
        <dbReference type="EMBL" id="OAA68856.1"/>
    </source>
</evidence>
<keyword evidence="5" id="KW-0812">Transmembrane</keyword>
<dbReference type="PRINTS" id="PR00385">
    <property type="entry name" value="P450"/>
</dbReference>
<dbReference type="GO" id="GO:0016020">
    <property type="term" value="C:membrane"/>
    <property type="evidence" value="ECO:0007669"/>
    <property type="project" value="UniProtKB-SubCell"/>
</dbReference>
<keyword evidence="15" id="KW-1185">Reference proteome</keyword>
<dbReference type="Pfam" id="PF00067">
    <property type="entry name" value="p450"/>
    <property type="match status" value="1"/>
</dbReference>
<dbReference type="AlphaFoldDB" id="A0A168AK34"/>
<gene>
    <name evidence="14" type="ORF">ISF_03231</name>
</gene>
<reference evidence="14 15" key="1">
    <citation type="journal article" date="2016" name="Genome Biol. Evol.">
        <title>Divergent and convergent evolution of fungal pathogenicity.</title>
        <authorList>
            <person name="Shang Y."/>
            <person name="Xiao G."/>
            <person name="Zheng P."/>
            <person name="Cen K."/>
            <person name="Zhan S."/>
            <person name="Wang C."/>
        </authorList>
    </citation>
    <scope>NUCLEOTIDE SEQUENCE [LARGE SCALE GENOMIC DNA]</scope>
    <source>
        <strain evidence="14 15">ARSEF 2679</strain>
    </source>
</reference>
<dbReference type="Gene3D" id="1.10.630.10">
    <property type="entry name" value="Cytochrome P450"/>
    <property type="match status" value="1"/>
</dbReference>
<keyword evidence="7" id="KW-1133">Transmembrane helix</keyword>
<dbReference type="CDD" id="cd11063">
    <property type="entry name" value="CYP52"/>
    <property type="match status" value="1"/>
</dbReference>
<organism evidence="14 15">
    <name type="scientific">Cordyceps fumosorosea (strain ARSEF 2679)</name>
    <name type="common">Isaria fumosorosea</name>
    <dbReference type="NCBI Taxonomy" id="1081104"/>
    <lineage>
        <taxon>Eukaryota</taxon>
        <taxon>Fungi</taxon>
        <taxon>Dikarya</taxon>
        <taxon>Ascomycota</taxon>
        <taxon>Pezizomycotina</taxon>
        <taxon>Sordariomycetes</taxon>
        <taxon>Hypocreomycetidae</taxon>
        <taxon>Hypocreales</taxon>
        <taxon>Cordycipitaceae</taxon>
        <taxon>Cordyceps</taxon>
    </lineage>
</organism>
<comment type="subcellular location">
    <subcellularLocation>
        <location evidence="2">Membrane</location>
        <topology evidence="2">Single-pass membrane protein</topology>
    </subcellularLocation>
</comment>
<dbReference type="OrthoDB" id="1470350at2759"/>
<dbReference type="PANTHER" id="PTHR24287:SF1">
    <property type="entry name" value="P450, PUTATIVE (EUROFUNG)-RELATED"/>
    <property type="match status" value="1"/>
</dbReference>
<evidence type="ECO:0000256" key="7">
    <source>
        <dbReference type="ARBA" id="ARBA00022989"/>
    </source>
</evidence>